<comment type="subunit">
    <text evidence="3">Homotrimer.</text>
</comment>
<dbReference type="GO" id="GO:0008675">
    <property type="term" value="F:2-dehydro-3-deoxy-phosphogluconate aldolase activity"/>
    <property type="evidence" value="ECO:0007669"/>
    <property type="project" value="UniProtKB-EC"/>
</dbReference>
<dbReference type="PROSITE" id="PS00160">
    <property type="entry name" value="ALDOLASE_KDPG_KHG_2"/>
    <property type="match status" value="1"/>
</dbReference>
<dbReference type="CDD" id="cd00452">
    <property type="entry name" value="KDPG_aldolase"/>
    <property type="match status" value="1"/>
</dbReference>
<dbReference type="SUPFAM" id="SSF51569">
    <property type="entry name" value="Aldolase"/>
    <property type="match status" value="1"/>
</dbReference>
<evidence type="ECO:0000313" key="6">
    <source>
        <dbReference type="EMBL" id="NYJ21959.1"/>
    </source>
</evidence>
<dbReference type="Gene3D" id="3.20.20.70">
    <property type="entry name" value="Aldolase class I"/>
    <property type="match status" value="1"/>
</dbReference>
<keyword evidence="5" id="KW-0119">Carbohydrate metabolism</keyword>
<sequence>MTGAPMLIETLTVDRTLAVIRAPRIDDPAALCQALAAGGIRTVEFTFTTPGVEAVIAAAAADPRGALIGAGTVTDARTAEAAIAAGARFLVTPGLSEGAAAVARDAGVPIMLGALSPSEVMRAVELGSAAVKLFPASAVGPGYLKDLRGPFPGIPFIPSGGLHAGNAGEWRAAGALAVTAGSSVVSAADIEAAAWEAVTGRARAFSRAATA</sequence>
<dbReference type="EC" id="4.1.2.14" evidence="6"/>
<name>A0A853CNS7_9MICO</name>
<dbReference type="PANTHER" id="PTHR30246:SF1">
    <property type="entry name" value="2-DEHYDRO-3-DEOXY-6-PHOSPHOGALACTONATE ALDOLASE-RELATED"/>
    <property type="match status" value="1"/>
</dbReference>
<keyword evidence="4 6" id="KW-0456">Lyase</keyword>
<dbReference type="PANTHER" id="PTHR30246">
    <property type="entry name" value="2-KETO-3-DEOXY-6-PHOSPHOGLUCONATE ALDOLASE"/>
    <property type="match status" value="1"/>
</dbReference>
<dbReference type="EC" id="4.1.3.42" evidence="6"/>
<dbReference type="GO" id="GO:0106009">
    <property type="term" value="F:(4S)-4-hydroxy-2-oxoglutarate aldolase activity"/>
    <property type="evidence" value="ECO:0007669"/>
    <property type="project" value="UniProtKB-EC"/>
</dbReference>
<evidence type="ECO:0000256" key="4">
    <source>
        <dbReference type="ARBA" id="ARBA00023239"/>
    </source>
</evidence>
<dbReference type="Proteomes" id="UP000578352">
    <property type="component" value="Unassembled WGS sequence"/>
</dbReference>
<dbReference type="InterPro" id="IPR013785">
    <property type="entry name" value="Aldolase_TIM"/>
</dbReference>
<evidence type="ECO:0000256" key="1">
    <source>
        <dbReference type="ARBA" id="ARBA00004761"/>
    </source>
</evidence>
<comment type="pathway">
    <text evidence="1">Carbohydrate acid metabolism.</text>
</comment>
<dbReference type="RefSeq" id="WP_246312692.1">
    <property type="nucleotide sequence ID" value="NZ_BAABEH010000001.1"/>
</dbReference>
<evidence type="ECO:0000313" key="7">
    <source>
        <dbReference type="Proteomes" id="UP000578352"/>
    </source>
</evidence>
<comment type="similarity">
    <text evidence="2">Belongs to the KHG/KDPG aldolase family.</text>
</comment>
<protein>
    <submittedName>
        <fullName evidence="6">2-dehydro-3-deoxyphosphogluconate aldolase/(4S)-4-hydroxy-2-oxoglutarate aldolase</fullName>
        <ecNumber evidence="6">4.1.2.14</ecNumber>
        <ecNumber evidence="6">4.1.3.42</ecNumber>
    </submittedName>
</protein>
<dbReference type="InterPro" id="IPR000887">
    <property type="entry name" value="Aldlse_KDPG_KHG"/>
</dbReference>
<accession>A0A853CNS7</accession>
<gene>
    <name evidence="6" type="ORF">HNR13_000246</name>
</gene>
<evidence type="ECO:0000256" key="3">
    <source>
        <dbReference type="ARBA" id="ARBA00011233"/>
    </source>
</evidence>
<dbReference type="NCBIfam" id="TIGR01182">
    <property type="entry name" value="eda"/>
    <property type="match status" value="1"/>
</dbReference>
<reference evidence="6 7" key="1">
    <citation type="submission" date="2020-07" db="EMBL/GenBank/DDBJ databases">
        <title>Sequencing the genomes of 1000 actinobacteria strains.</title>
        <authorList>
            <person name="Klenk H.-P."/>
        </authorList>
    </citation>
    <scope>NUCLEOTIDE SEQUENCE [LARGE SCALE GENOMIC DNA]</scope>
    <source>
        <strain evidence="6 7">DSM 15165</strain>
    </source>
</reference>
<evidence type="ECO:0000256" key="5">
    <source>
        <dbReference type="ARBA" id="ARBA00023277"/>
    </source>
</evidence>
<evidence type="ECO:0000256" key="2">
    <source>
        <dbReference type="ARBA" id="ARBA00006906"/>
    </source>
</evidence>
<dbReference type="EMBL" id="JACCFL010000001">
    <property type="protein sequence ID" value="NYJ21959.1"/>
    <property type="molecule type" value="Genomic_DNA"/>
</dbReference>
<organism evidence="6 7">
    <name type="scientific">Leifsonia shinshuensis</name>
    <dbReference type="NCBI Taxonomy" id="150026"/>
    <lineage>
        <taxon>Bacteria</taxon>
        <taxon>Bacillati</taxon>
        <taxon>Actinomycetota</taxon>
        <taxon>Actinomycetes</taxon>
        <taxon>Micrococcales</taxon>
        <taxon>Microbacteriaceae</taxon>
        <taxon>Leifsonia</taxon>
    </lineage>
</organism>
<proteinExistence type="inferred from homology"/>
<dbReference type="InterPro" id="IPR031338">
    <property type="entry name" value="KDPG/KHG_AS_2"/>
</dbReference>
<dbReference type="Pfam" id="PF01081">
    <property type="entry name" value="Aldolase"/>
    <property type="match status" value="1"/>
</dbReference>
<comment type="caution">
    <text evidence="6">The sequence shown here is derived from an EMBL/GenBank/DDBJ whole genome shotgun (WGS) entry which is preliminary data.</text>
</comment>
<dbReference type="AlphaFoldDB" id="A0A853CNS7"/>